<evidence type="ECO:0000313" key="1">
    <source>
        <dbReference type="EMBL" id="TGO58163.1"/>
    </source>
</evidence>
<keyword evidence="2" id="KW-1185">Reference proteome</keyword>
<protein>
    <submittedName>
        <fullName evidence="1">Uncharacterized protein</fullName>
    </submittedName>
</protein>
<reference evidence="1 2" key="1">
    <citation type="submission" date="2017-12" db="EMBL/GenBank/DDBJ databases">
        <title>Comparative genomics of Botrytis spp.</title>
        <authorList>
            <person name="Valero-Jimenez C.A."/>
            <person name="Tapia P."/>
            <person name="Veloso J."/>
            <person name="Silva-Moreno E."/>
            <person name="Staats M."/>
            <person name="Valdes J.H."/>
            <person name="Van Kan J.A.L."/>
        </authorList>
    </citation>
    <scope>NUCLEOTIDE SEQUENCE [LARGE SCALE GENOMIC DNA]</scope>
    <source>
        <strain evidence="1 2">MUCL11595</strain>
    </source>
</reference>
<evidence type="ECO:0000313" key="2">
    <source>
        <dbReference type="Proteomes" id="UP000297527"/>
    </source>
</evidence>
<dbReference type="EMBL" id="PQXN01000058">
    <property type="protein sequence ID" value="TGO58163.1"/>
    <property type="molecule type" value="Genomic_DNA"/>
</dbReference>
<dbReference type="AlphaFoldDB" id="A0A4Z1IN40"/>
<gene>
    <name evidence="1" type="ORF">BCON_0058g00460</name>
</gene>
<dbReference type="Proteomes" id="UP000297527">
    <property type="component" value="Unassembled WGS sequence"/>
</dbReference>
<organism evidence="1 2">
    <name type="scientific">Botryotinia convoluta</name>
    <dbReference type="NCBI Taxonomy" id="54673"/>
    <lineage>
        <taxon>Eukaryota</taxon>
        <taxon>Fungi</taxon>
        <taxon>Dikarya</taxon>
        <taxon>Ascomycota</taxon>
        <taxon>Pezizomycotina</taxon>
        <taxon>Leotiomycetes</taxon>
        <taxon>Helotiales</taxon>
        <taxon>Sclerotiniaceae</taxon>
        <taxon>Botryotinia</taxon>
    </lineage>
</organism>
<accession>A0A4Z1IN40</accession>
<sequence>MSSESKALTEFLPFSRLPFELQTRIFKEAQPDPTVNGLYFTVDANGRFVPQPPRESYAEIFRRFQKFEIVAPPSIADHIGIRMLQLYDMGGSFSLENITQLALDDIILESWYCPRTILSARMKNAAKLYTFLSNHCPALSKVWLIVETETSDIEYPSSKHLLRMLDVSDGLMDLDLRVKYAPGLRDRQKDLQRLHFRLQIKEIKGYADMIAGGFNRFLNTKKSDPWPTPGEATLKYWETRRPVTALMCLITKYESGSNIN</sequence>
<dbReference type="OrthoDB" id="3472523at2759"/>
<name>A0A4Z1IN40_9HELO</name>
<proteinExistence type="predicted"/>
<comment type="caution">
    <text evidence="1">The sequence shown here is derived from an EMBL/GenBank/DDBJ whole genome shotgun (WGS) entry which is preliminary data.</text>
</comment>